<evidence type="ECO:0000313" key="6">
    <source>
        <dbReference type="EMBL" id="TDK91161.1"/>
    </source>
</evidence>
<keyword evidence="1" id="KW-0805">Transcription regulation</keyword>
<keyword evidence="2 4" id="KW-0238">DNA-binding</keyword>
<evidence type="ECO:0000256" key="1">
    <source>
        <dbReference type="ARBA" id="ARBA00023015"/>
    </source>
</evidence>
<comment type="caution">
    <text evidence="6">The sequence shown here is derived from an EMBL/GenBank/DDBJ whole genome shotgun (WGS) entry which is preliminary data.</text>
</comment>
<dbReference type="Pfam" id="PF00440">
    <property type="entry name" value="TetR_N"/>
    <property type="match status" value="1"/>
</dbReference>
<dbReference type="PANTHER" id="PTHR30055">
    <property type="entry name" value="HTH-TYPE TRANSCRIPTIONAL REGULATOR RUTR"/>
    <property type="match status" value="1"/>
</dbReference>
<dbReference type="InterPro" id="IPR004111">
    <property type="entry name" value="Repressor_TetR_C"/>
</dbReference>
<evidence type="ECO:0000256" key="3">
    <source>
        <dbReference type="ARBA" id="ARBA00023163"/>
    </source>
</evidence>
<proteinExistence type="predicted"/>
<dbReference type="GO" id="GO:0000976">
    <property type="term" value="F:transcription cis-regulatory region binding"/>
    <property type="evidence" value="ECO:0007669"/>
    <property type="project" value="TreeGrafter"/>
</dbReference>
<dbReference type="Gene3D" id="1.10.357.10">
    <property type="entry name" value="Tetracycline Repressor, domain 2"/>
    <property type="match status" value="1"/>
</dbReference>
<dbReference type="SUPFAM" id="SSF48498">
    <property type="entry name" value="Tetracyclin repressor-like, C-terminal domain"/>
    <property type="match status" value="1"/>
</dbReference>
<dbReference type="SUPFAM" id="SSF46689">
    <property type="entry name" value="Homeodomain-like"/>
    <property type="match status" value="1"/>
</dbReference>
<evidence type="ECO:0000256" key="2">
    <source>
        <dbReference type="ARBA" id="ARBA00023125"/>
    </source>
</evidence>
<keyword evidence="3" id="KW-0804">Transcription</keyword>
<dbReference type="GO" id="GO:0045892">
    <property type="term" value="P:negative regulation of DNA-templated transcription"/>
    <property type="evidence" value="ECO:0007669"/>
    <property type="project" value="InterPro"/>
</dbReference>
<dbReference type="AlphaFoldDB" id="A0A4R5WJW6"/>
<organism evidence="6 7">
    <name type="scientific">Mycolicibacterium mucogenicum</name>
    <name type="common">Mycobacterium mucogenicum</name>
    <dbReference type="NCBI Taxonomy" id="56689"/>
    <lineage>
        <taxon>Bacteria</taxon>
        <taxon>Bacillati</taxon>
        <taxon>Actinomycetota</taxon>
        <taxon>Actinomycetes</taxon>
        <taxon>Mycobacteriales</taxon>
        <taxon>Mycobacteriaceae</taxon>
        <taxon>Mycolicibacterium</taxon>
    </lineage>
</organism>
<feature type="domain" description="HTH tetR-type" evidence="5">
    <location>
        <begin position="31"/>
        <end position="91"/>
    </location>
</feature>
<dbReference type="PANTHER" id="PTHR30055:SF151">
    <property type="entry name" value="TRANSCRIPTIONAL REGULATORY PROTEIN"/>
    <property type="match status" value="1"/>
</dbReference>
<dbReference type="GO" id="GO:0003700">
    <property type="term" value="F:DNA-binding transcription factor activity"/>
    <property type="evidence" value="ECO:0007669"/>
    <property type="project" value="TreeGrafter"/>
</dbReference>
<gene>
    <name evidence="6" type="ORF">EUA03_07635</name>
</gene>
<evidence type="ECO:0000313" key="7">
    <source>
        <dbReference type="Proteomes" id="UP000294929"/>
    </source>
</evidence>
<name>A0A4R5WJW6_MYCMU</name>
<accession>A0A4R5WJW6</accession>
<dbReference type="InterPro" id="IPR009057">
    <property type="entry name" value="Homeodomain-like_sf"/>
</dbReference>
<dbReference type="PROSITE" id="PS50977">
    <property type="entry name" value="HTH_TETR_2"/>
    <property type="match status" value="1"/>
</dbReference>
<dbReference type="Proteomes" id="UP000294929">
    <property type="component" value="Unassembled WGS sequence"/>
</dbReference>
<reference evidence="6 7" key="1">
    <citation type="submission" date="2019-01" db="EMBL/GenBank/DDBJ databases">
        <title>High-quality-draft genome sequences of five non-tuberculosis mycobacteriaceae isolated from a nosocomial environment.</title>
        <authorList>
            <person name="Tiago I."/>
            <person name="Alarico S."/>
            <person name="Pereira S.G."/>
            <person name="Coelho C."/>
            <person name="Maranha A."/>
            <person name="Empadinhas N."/>
        </authorList>
    </citation>
    <scope>NUCLEOTIDE SEQUENCE [LARGE SCALE GENOMIC DNA]</scope>
    <source>
        <strain evidence="6 7">24AIII</strain>
    </source>
</reference>
<dbReference type="Pfam" id="PF02909">
    <property type="entry name" value="TetR_C_1"/>
    <property type="match status" value="1"/>
</dbReference>
<dbReference type="EMBL" id="SDLO01000005">
    <property type="protein sequence ID" value="TDK91161.1"/>
    <property type="molecule type" value="Genomic_DNA"/>
</dbReference>
<dbReference type="InterPro" id="IPR001647">
    <property type="entry name" value="HTH_TetR"/>
</dbReference>
<feature type="DNA-binding region" description="H-T-H motif" evidence="4">
    <location>
        <begin position="54"/>
        <end position="73"/>
    </location>
</feature>
<dbReference type="InterPro" id="IPR050109">
    <property type="entry name" value="HTH-type_TetR-like_transc_reg"/>
</dbReference>
<sequence>MEICKTLGENEAMNAANPTPRRGRPPKALAQLTRATVREAALTVIDSDGIAAVSMRSVSRLLGVDAKSLYHHVADKDDLLDAVAEHLLGQLQPPAPTGDPKTDLRALAYEFRRVTLAHPEAATLVLTRPMTTAAGLTPVEAVLSILRHAGAGPEQAVRLTRVLVAALIGMLLREVSAGPTFGSADPADIAARQSELEGSALPEVVACAPFLARFDRDEEFASGVDLLTDFAAFQLVSLT</sequence>
<dbReference type="InterPro" id="IPR036271">
    <property type="entry name" value="Tet_transcr_reg_TetR-rel_C_sf"/>
</dbReference>
<evidence type="ECO:0000259" key="5">
    <source>
        <dbReference type="PROSITE" id="PS50977"/>
    </source>
</evidence>
<evidence type="ECO:0000256" key="4">
    <source>
        <dbReference type="PROSITE-ProRule" id="PRU00335"/>
    </source>
</evidence>
<protein>
    <submittedName>
        <fullName evidence="6">TetR family transcriptional regulator</fullName>
    </submittedName>
</protein>